<dbReference type="AlphaFoldDB" id="A0A6A4ZIN2"/>
<keyword evidence="4 6" id="KW-1133">Transmembrane helix</keyword>
<organism evidence="9">
    <name type="scientific">Aphanomyces stellatus</name>
    <dbReference type="NCBI Taxonomy" id="120398"/>
    <lineage>
        <taxon>Eukaryota</taxon>
        <taxon>Sar</taxon>
        <taxon>Stramenopiles</taxon>
        <taxon>Oomycota</taxon>
        <taxon>Saprolegniomycetes</taxon>
        <taxon>Saprolegniales</taxon>
        <taxon>Verrucalvaceae</taxon>
        <taxon>Aphanomyces</taxon>
    </lineage>
</organism>
<proteinExistence type="predicted"/>
<sequence length="455" mass="47293">MRLLLAIAAWTCTMTTTAASPLCPTPYGTLDPLSQCVCKPGLSGLGCGQCSGDSACSVVGPTTRCITGFEYTKAMQSKTYSCVLSATLQAVFTDGAIGLTCNVPTAACSLSVFKSATGPQGPHAVDCNMTSCTFTGSTVTCGAIQCLCTDACSLMAKVLFEDSISNQPATLTATSNTTLHVALQGSPLPLDGTCAASSCELQTVTNGNSSTQTSSPVPPKAYSKALFLALAVVVVLFGGISLLLLLLTTSYIAQIVGTQKVGEEHDPLQTTHSTFSTTDSHVFAFEAIGCVAPRRGAKAASTPNESQEALILDSISGSLQRGQMLALMGPSGSGKTTLLNCLAGVANGTTEFTGRVLLNGVPLPRNFRQVAAYVHQDDCLLATLTVRESIEYSAFLRLPSSMTLVAKQQLVTRVLAELHLTHVADSRIGNASLRGVSGGERRRVSIGMELVTQPQ</sequence>
<evidence type="ECO:0000256" key="7">
    <source>
        <dbReference type="SAM" id="SignalP"/>
    </source>
</evidence>
<dbReference type="InterPro" id="IPR027417">
    <property type="entry name" value="P-loop_NTPase"/>
</dbReference>
<dbReference type="Gene3D" id="3.40.50.300">
    <property type="entry name" value="P-loop containing nucleotide triphosphate hydrolases"/>
    <property type="match status" value="1"/>
</dbReference>
<feature type="non-terminal residue" evidence="9">
    <location>
        <position position="455"/>
    </location>
</feature>
<keyword evidence="2" id="KW-0813">Transport</keyword>
<evidence type="ECO:0000256" key="3">
    <source>
        <dbReference type="ARBA" id="ARBA00022692"/>
    </source>
</evidence>
<evidence type="ECO:0000256" key="5">
    <source>
        <dbReference type="ARBA" id="ARBA00023136"/>
    </source>
</evidence>
<evidence type="ECO:0000256" key="2">
    <source>
        <dbReference type="ARBA" id="ARBA00022448"/>
    </source>
</evidence>
<keyword evidence="3 6" id="KW-0812">Transmembrane</keyword>
<evidence type="ECO:0000313" key="9">
    <source>
        <dbReference type="EMBL" id="KAF0711881.1"/>
    </source>
</evidence>
<dbReference type="GO" id="GO:0042626">
    <property type="term" value="F:ATPase-coupled transmembrane transporter activity"/>
    <property type="evidence" value="ECO:0007669"/>
    <property type="project" value="TreeGrafter"/>
</dbReference>
<comment type="subcellular location">
    <subcellularLocation>
        <location evidence="1">Membrane</location>
        <topology evidence="1">Multi-pass membrane protein</topology>
    </subcellularLocation>
</comment>
<feature type="chain" id="PRO_5025605988" description="ABC transporter domain-containing protein" evidence="7">
    <location>
        <begin position="20"/>
        <end position="455"/>
    </location>
</feature>
<evidence type="ECO:0000259" key="8">
    <source>
        <dbReference type="Pfam" id="PF00005"/>
    </source>
</evidence>
<feature type="signal peptide" evidence="7">
    <location>
        <begin position="1"/>
        <end position="19"/>
    </location>
</feature>
<comment type="caution">
    <text evidence="9">The sequence shown here is derived from an EMBL/GenBank/DDBJ whole genome shotgun (WGS) entry which is preliminary data.</text>
</comment>
<dbReference type="OrthoDB" id="66620at2759"/>
<dbReference type="PANTHER" id="PTHR48041">
    <property type="entry name" value="ABC TRANSPORTER G FAMILY MEMBER 28"/>
    <property type="match status" value="1"/>
</dbReference>
<protein>
    <recommendedName>
        <fullName evidence="8">ABC transporter domain-containing protein</fullName>
    </recommendedName>
</protein>
<keyword evidence="5 6" id="KW-0472">Membrane</keyword>
<accession>A0A6A4ZIN2</accession>
<feature type="domain" description="ABC transporter" evidence="8">
    <location>
        <begin position="312"/>
        <end position="455"/>
    </location>
</feature>
<keyword evidence="7" id="KW-0732">Signal</keyword>
<evidence type="ECO:0000256" key="6">
    <source>
        <dbReference type="SAM" id="Phobius"/>
    </source>
</evidence>
<dbReference type="InterPro" id="IPR003439">
    <property type="entry name" value="ABC_transporter-like_ATP-bd"/>
</dbReference>
<evidence type="ECO:0000256" key="4">
    <source>
        <dbReference type="ARBA" id="ARBA00022989"/>
    </source>
</evidence>
<dbReference type="InterPro" id="IPR050352">
    <property type="entry name" value="ABCG_transporters"/>
</dbReference>
<dbReference type="GO" id="GO:0016887">
    <property type="term" value="F:ATP hydrolysis activity"/>
    <property type="evidence" value="ECO:0007669"/>
    <property type="project" value="InterPro"/>
</dbReference>
<gene>
    <name evidence="9" type="ORF">As57867_004990</name>
</gene>
<dbReference type="GO" id="GO:0016020">
    <property type="term" value="C:membrane"/>
    <property type="evidence" value="ECO:0007669"/>
    <property type="project" value="UniProtKB-SubCell"/>
</dbReference>
<dbReference type="Pfam" id="PF00005">
    <property type="entry name" value="ABC_tran"/>
    <property type="match status" value="1"/>
</dbReference>
<dbReference type="EMBL" id="VJMH01001487">
    <property type="protein sequence ID" value="KAF0711881.1"/>
    <property type="molecule type" value="Genomic_DNA"/>
</dbReference>
<dbReference type="SUPFAM" id="SSF52540">
    <property type="entry name" value="P-loop containing nucleoside triphosphate hydrolases"/>
    <property type="match status" value="1"/>
</dbReference>
<reference evidence="9" key="1">
    <citation type="submission" date="2019-06" db="EMBL/GenBank/DDBJ databases">
        <title>Genomics analysis of Aphanomyces spp. identifies a new class of oomycete effector associated with host adaptation.</title>
        <authorList>
            <person name="Gaulin E."/>
        </authorList>
    </citation>
    <scope>NUCLEOTIDE SEQUENCE</scope>
    <source>
        <strain evidence="9">CBS 578.67</strain>
    </source>
</reference>
<name>A0A6A4ZIN2_9STRA</name>
<dbReference type="GO" id="GO:0005524">
    <property type="term" value="F:ATP binding"/>
    <property type="evidence" value="ECO:0007669"/>
    <property type="project" value="InterPro"/>
</dbReference>
<dbReference type="PANTHER" id="PTHR48041:SF2">
    <property type="entry name" value="ATP-DEPENDENT PERMEASE-RELATED"/>
    <property type="match status" value="1"/>
</dbReference>
<feature type="transmembrane region" description="Helical" evidence="6">
    <location>
        <begin position="225"/>
        <end position="247"/>
    </location>
</feature>
<evidence type="ECO:0000256" key="1">
    <source>
        <dbReference type="ARBA" id="ARBA00004141"/>
    </source>
</evidence>